<proteinExistence type="predicted"/>
<dbReference type="PANTHER" id="PTHR30204">
    <property type="entry name" value="REDOX-CYCLING DRUG-SENSING TRANSCRIPTIONAL ACTIVATOR SOXR"/>
    <property type="match status" value="1"/>
</dbReference>
<dbReference type="GO" id="GO:0003700">
    <property type="term" value="F:DNA-binding transcription factor activity"/>
    <property type="evidence" value="ECO:0007669"/>
    <property type="project" value="InterPro"/>
</dbReference>
<evidence type="ECO:0000259" key="2">
    <source>
        <dbReference type="PROSITE" id="PS50937"/>
    </source>
</evidence>
<dbReference type="CDD" id="cd01109">
    <property type="entry name" value="HTH_YyaN"/>
    <property type="match status" value="1"/>
</dbReference>
<evidence type="ECO:0000313" key="3">
    <source>
        <dbReference type="EMBL" id="SDM93343.1"/>
    </source>
</evidence>
<reference evidence="4" key="1">
    <citation type="submission" date="2016-10" db="EMBL/GenBank/DDBJ databases">
        <authorList>
            <person name="Varghese N."/>
            <person name="Submissions S."/>
        </authorList>
    </citation>
    <scope>NUCLEOTIDE SEQUENCE [LARGE SCALE GENOMIC DNA]</scope>
    <source>
        <strain evidence="4">CGMCC 1.6199</strain>
    </source>
</reference>
<dbReference type="EMBL" id="FNHF01000006">
    <property type="protein sequence ID" value="SDM93343.1"/>
    <property type="molecule type" value="Genomic_DNA"/>
</dbReference>
<dbReference type="PRINTS" id="PR00040">
    <property type="entry name" value="HTHMERR"/>
</dbReference>
<sequence>MPYSMKYVVDYLNVTANTLRYYEKEGILKNISRDSMGHRVYDEKNIETLDFIRTLRLTGMPISKIKEYLDLYEIGDDTISQRKEMMMRHKLVVQNKINEDLKHLEVISYKVAMYEIIEKGYRQNPPRHDD</sequence>
<dbReference type="STRING" id="482461.SAMN05216244_3805"/>
<dbReference type="PROSITE" id="PS50937">
    <property type="entry name" value="HTH_MERR_2"/>
    <property type="match status" value="1"/>
</dbReference>
<keyword evidence="4" id="KW-1185">Reference proteome</keyword>
<organism evidence="3 4">
    <name type="scientific">Sediminibacillus halophilus</name>
    <dbReference type="NCBI Taxonomy" id="482461"/>
    <lineage>
        <taxon>Bacteria</taxon>
        <taxon>Bacillati</taxon>
        <taxon>Bacillota</taxon>
        <taxon>Bacilli</taxon>
        <taxon>Bacillales</taxon>
        <taxon>Bacillaceae</taxon>
        <taxon>Sediminibacillus</taxon>
    </lineage>
</organism>
<dbReference type="OrthoDB" id="9811174at2"/>
<evidence type="ECO:0000256" key="1">
    <source>
        <dbReference type="ARBA" id="ARBA00023125"/>
    </source>
</evidence>
<dbReference type="InterPro" id="IPR047057">
    <property type="entry name" value="MerR_fam"/>
</dbReference>
<dbReference type="RefSeq" id="WP_074600791.1">
    <property type="nucleotide sequence ID" value="NZ_FNHF01000006.1"/>
</dbReference>
<accession>A0A1G9XAH7</accession>
<dbReference type="SUPFAM" id="SSF46955">
    <property type="entry name" value="Putative DNA-binding domain"/>
    <property type="match status" value="1"/>
</dbReference>
<name>A0A1G9XAH7_9BACI</name>
<dbReference type="GO" id="GO:0003677">
    <property type="term" value="F:DNA binding"/>
    <property type="evidence" value="ECO:0007669"/>
    <property type="project" value="UniProtKB-KW"/>
</dbReference>
<dbReference type="InterPro" id="IPR000551">
    <property type="entry name" value="MerR-type_HTH_dom"/>
</dbReference>
<dbReference type="AlphaFoldDB" id="A0A1G9XAH7"/>
<protein>
    <submittedName>
        <fullName evidence="3">DNA-binding transcriptional regulator, MerR family</fullName>
    </submittedName>
</protein>
<evidence type="ECO:0000313" key="4">
    <source>
        <dbReference type="Proteomes" id="UP000182347"/>
    </source>
</evidence>
<dbReference type="PANTHER" id="PTHR30204:SF82">
    <property type="entry name" value="TRANSCRIPTIONAL REGULATOR, MERR FAMILY"/>
    <property type="match status" value="1"/>
</dbReference>
<dbReference type="Proteomes" id="UP000182347">
    <property type="component" value="Unassembled WGS sequence"/>
</dbReference>
<keyword evidence="1 3" id="KW-0238">DNA-binding</keyword>
<feature type="domain" description="HTH merR-type" evidence="2">
    <location>
        <begin position="1"/>
        <end position="71"/>
    </location>
</feature>
<dbReference type="Pfam" id="PF13411">
    <property type="entry name" value="MerR_1"/>
    <property type="match status" value="1"/>
</dbReference>
<dbReference type="InterPro" id="IPR009061">
    <property type="entry name" value="DNA-bd_dom_put_sf"/>
</dbReference>
<dbReference type="Gene3D" id="1.10.1660.10">
    <property type="match status" value="1"/>
</dbReference>
<gene>
    <name evidence="3" type="ORF">SAMN05216244_3805</name>
</gene>
<dbReference type="SMART" id="SM00422">
    <property type="entry name" value="HTH_MERR"/>
    <property type="match status" value="1"/>
</dbReference>